<evidence type="ECO:0000256" key="2">
    <source>
        <dbReference type="ARBA" id="ARBA00004613"/>
    </source>
</evidence>
<dbReference type="EMBL" id="CABFNP030000460">
    <property type="protein sequence ID" value="CAI6023328.1"/>
    <property type="molecule type" value="Genomic_DNA"/>
</dbReference>
<dbReference type="Pfam" id="PF00734">
    <property type="entry name" value="CBM_1"/>
    <property type="match status" value="1"/>
</dbReference>
<keyword evidence="7" id="KW-0119">Carbohydrate metabolism</keyword>
<feature type="region of interest" description="Disordered" evidence="12">
    <location>
        <begin position="232"/>
        <end position="274"/>
    </location>
</feature>
<dbReference type="InterPro" id="IPR000254">
    <property type="entry name" value="CBD"/>
</dbReference>
<evidence type="ECO:0000256" key="8">
    <source>
        <dbReference type="ARBA" id="ARBA00023326"/>
    </source>
</evidence>
<comment type="caution">
    <text evidence="15">The sequence shown here is derived from an EMBL/GenBank/DDBJ whole genome shotgun (WGS) entry which is preliminary data.</text>
</comment>
<feature type="compositionally biased region" description="Low complexity" evidence="12">
    <location>
        <begin position="235"/>
        <end position="265"/>
    </location>
</feature>
<keyword evidence="5" id="KW-0136">Cellulose degradation</keyword>
<proteinExistence type="inferred from homology"/>
<feature type="domain" description="CBM1" evidence="13">
    <location>
        <begin position="287"/>
        <end position="313"/>
    </location>
</feature>
<feature type="non-terminal residue" evidence="15">
    <location>
        <position position="1"/>
    </location>
</feature>
<sequence length="327" mass="33962">VASAHYFFDKTISGGSATDKYVRKSTRPTAYNPIKFSSNPAADIRDGSTIDGPDARCNQGAFTNADKTDVLTVAAGSEVRVQLGVGATMQHPGPGLVYMSRAPGDDVKAYDGSGDWFKIFEEGVCNKGGQLTNNAWCTWDRNWIAATIPKDTPSGEYLVRFEHIGVHRSHVNQPEHYVSCVQVKVTGGGNGTPGPTVKFPGAYKATDAYANFGIYNGMKDFPMPGPAIWGGGSSGSAPGSDTPVASPVSSSAPAATSAPAGGVPTNGTPTYGATPTNGATKGECASKYQQCGGKAFKGASCRSAGSCKVLNEWLPSANKLAVNAQEF</sequence>
<evidence type="ECO:0000256" key="1">
    <source>
        <dbReference type="ARBA" id="ARBA00001973"/>
    </source>
</evidence>
<dbReference type="AlphaFoldDB" id="A0AA35PSX4"/>
<evidence type="ECO:0000256" key="11">
    <source>
        <dbReference type="ARBA" id="ARBA00047174"/>
    </source>
</evidence>
<feature type="domain" description="Auxiliary Activity family 9 catalytic" evidence="14">
    <location>
        <begin position="5"/>
        <end position="217"/>
    </location>
</feature>
<evidence type="ECO:0000259" key="13">
    <source>
        <dbReference type="Pfam" id="PF00734"/>
    </source>
</evidence>
<name>A0AA35PSX4_9HYPO</name>
<comment type="cofactor">
    <cofactor evidence="1">
        <name>Cu(2+)</name>
        <dbReference type="ChEBI" id="CHEBI:29036"/>
    </cofactor>
</comment>
<keyword evidence="8" id="KW-0624">Polysaccharide degradation</keyword>
<dbReference type="Proteomes" id="UP001160390">
    <property type="component" value="Unassembled WGS sequence"/>
</dbReference>
<dbReference type="GO" id="GO:0030248">
    <property type="term" value="F:cellulose binding"/>
    <property type="evidence" value="ECO:0007669"/>
    <property type="project" value="InterPro"/>
</dbReference>
<protein>
    <recommendedName>
        <fullName evidence="11">lytic cellulose monooxygenase (C4-dehydrogenating)</fullName>
        <ecNumber evidence="11">1.14.99.56</ecNumber>
    </recommendedName>
</protein>
<dbReference type="EC" id="1.14.99.56" evidence="11"/>
<reference evidence="15" key="1">
    <citation type="submission" date="2023-01" db="EMBL/GenBank/DDBJ databases">
        <authorList>
            <person name="Piombo E."/>
        </authorList>
    </citation>
    <scope>NUCLEOTIDE SEQUENCE</scope>
</reference>
<evidence type="ECO:0000256" key="3">
    <source>
        <dbReference type="ARBA" id="ARBA00022525"/>
    </source>
</evidence>
<evidence type="ECO:0000313" key="15">
    <source>
        <dbReference type="EMBL" id="CAI6023328.1"/>
    </source>
</evidence>
<keyword evidence="3" id="KW-0964">Secreted</keyword>
<evidence type="ECO:0000256" key="6">
    <source>
        <dbReference type="ARBA" id="ARBA00023157"/>
    </source>
</evidence>
<dbReference type="Pfam" id="PF03443">
    <property type="entry name" value="AA9"/>
    <property type="match status" value="1"/>
</dbReference>
<dbReference type="Gene3D" id="2.70.50.70">
    <property type="match status" value="1"/>
</dbReference>
<evidence type="ECO:0000313" key="16">
    <source>
        <dbReference type="Proteomes" id="UP001160390"/>
    </source>
</evidence>
<dbReference type="CDD" id="cd21175">
    <property type="entry name" value="LPMO_AA9"/>
    <property type="match status" value="1"/>
</dbReference>
<evidence type="ECO:0000256" key="10">
    <source>
        <dbReference type="ARBA" id="ARBA00045077"/>
    </source>
</evidence>
<keyword evidence="16" id="KW-1185">Reference proteome</keyword>
<keyword evidence="6" id="KW-1015">Disulfide bond</keyword>
<dbReference type="InterPro" id="IPR005103">
    <property type="entry name" value="AA9_LPMO"/>
</dbReference>
<dbReference type="PANTHER" id="PTHR33353">
    <property type="entry name" value="PUTATIVE (AFU_ORTHOLOGUE AFUA_1G12560)-RELATED"/>
    <property type="match status" value="1"/>
</dbReference>
<evidence type="ECO:0000259" key="14">
    <source>
        <dbReference type="Pfam" id="PF03443"/>
    </source>
</evidence>
<evidence type="ECO:0000256" key="9">
    <source>
        <dbReference type="ARBA" id="ARBA00044502"/>
    </source>
</evidence>
<comment type="subcellular location">
    <subcellularLocation>
        <location evidence="2">Secreted</location>
    </subcellularLocation>
</comment>
<organism evidence="15 16">
    <name type="scientific">Clonostachys chloroleuca</name>
    <dbReference type="NCBI Taxonomy" id="1926264"/>
    <lineage>
        <taxon>Eukaryota</taxon>
        <taxon>Fungi</taxon>
        <taxon>Dikarya</taxon>
        <taxon>Ascomycota</taxon>
        <taxon>Pezizomycotina</taxon>
        <taxon>Sordariomycetes</taxon>
        <taxon>Hypocreomycetidae</taxon>
        <taxon>Hypocreales</taxon>
        <taxon>Bionectriaceae</taxon>
        <taxon>Clonostachys</taxon>
    </lineage>
</organism>
<gene>
    <name evidence="15" type="ORF">CCHLO57077_00019665</name>
</gene>
<comment type="catalytic activity">
    <reaction evidence="10">
        <text>[(1-&gt;4)-beta-D-glucosyl]n+m + reduced acceptor + O2 = 4-dehydro-beta-D-glucosyl-[(1-&gt;4)-beta-D-glucosyl]n-1 + [(1-&gt;4)-beta-D-glucosyl]m + acceptor + H2O.</text>
        <dbReference type="EC" id="1.14.99.56"/>
    </reaction>
</comment>
<dbReference type="PANTHER" id="PTHR33353:SF2">
    <property type="entry name" value="ENDO-BETA-1,4-GLUCANASE D"/>
    <property type="match status" value="1"/>
</dbReference>
<accession>A0AA35PSX4</accession>
<evidence type="ECO:0000256" key="5">
    <source>
        <dbReference type="ARBA" id="ARBA00023001"/>
    </source>
</evidence>
<dbReference type="GO" id="GO:0030245">
    <property type="term" value="P:cellulose catabolic process"/>
    <property type="evidence" value="ECO:0007669"/>
    <property type="project" value="UniProtKB-KW"/>
</dbReference>
<comment type="similarity">
    <text evidence="9">Belongs to the polysaccharide monooxygenase AA9 family.</text>
</comment>
<dbReference type="GO" id="GO:0005576">
    <property type="term" value="C:extracellular region"/>
    <property type="evidence" value="ECO:0007669"/>
    <property type="project" value="UniProtKB-SubCell"/>
</dbReference>
<evidence type="ECO:0000256" key="4">
    <source>
        <dbReference type="ARBA" id="ARBA00022729"/>
    </source>
</evidence>
<dbReference type="InterPro" id="IPR049892">
    <property type="entry name" value="AA9"/>
</dbReference>
<evidence type="ECO:0000256" key="12">
    <source>
        <dbReference type="SAM" id="MobiDB-lite"/>
    </source>
</evidence>
<evidence type="ECO:0000256" key="7">
    <source>
        <dbReference type="ARBA" id="ARBA00023277"/>
    </source>
</evidence>
<keyword evidence="4" id="KW-0732">Signal</keyword>